<evidence type="ECO:0000313" key="2">
    <source>
        <dbReference type="Ensembl" id="ENSNFUP00015008077.1"/>
    </source>
</evidence>
<reference evidence="2" key="1">
    <citation type="submission" date="2014-08" db="EMBL/GenBank/DDBJ databases">
        <authorList>
            <person name="Senf B."/>
            <person name="Petzold A."/>
            <person name="Downie B.R."/>
            <person name="Koch P."/>
            <person name="Platzer M."/>
        </authorList>
    </citation>
    <scope>NUCLEOTIDE SEQUENCE [LARGE SCALE GENOMIC DNA]</scope>
    <source>
        <strain evidence="2">GRZ</strain>
    </source>
</reference>
<dbReference type="GO" id="GO:0017022">
    <property type="term" value="F:myosin binding"/>
    <property type="evidence" value="ECO:0007669"/>
    <property type="project" value="InterPro"/>
</dbReference>
<accession>A0A8C6KQE1</accession>
<feature type="region of interest" description="Disordered" evidence="1">
    <location>
        <begin position="508"/>
        <end position="529"/>
    </location>
</feature>
<feature type="region of interest" description="Disordered" evidence="1">
    <location>
        <begin position="396"/>
        <end position="422"/>
    </location>
</feature>
<dbReference type="GO" id="GO:0005516">
    <property type="term" value="F:calmodulin binding"/>
    <property type="evidence" value="ECO:0007669"/>
    <property type="project" value="InterPro"/>
</dbReference>
<evidence type="ECO:0000313" key="3">
    <source>
        <dbReference type="Proteomes" id="UP000694548"/>
    </source>
</evidence>
<feature type="compositionally biased region" description="Basic and acidic residues" evidence="1">
    <location>
        <begin position="338"/>
        <end position="355"/>
    </location>
</feature>
<feature type="region of interest" description="Disordered" evidence="1">
    <location>
        <begin position="1"/>
        <end position="121"/>
    </location>
</feature>
<dbReference type="GeneTree" id="ENSGT00940000153901"/>
<dbReference type="PANTHER" id="PTHR18949:SF1">
    <property type="entry name" value="LYMPHOCYTE-SPECIFIC PROTEIN 1"/>
    <property type="match status" value="1"/>
</dbReference>
<dbReference type="GO" id="GO:0006936">
    <property type="term" value="P:muscle contraction"/>
    <property type="evidence" value="ECO:0007669"/>
    <property type="project" value="InterPro"/>
</dbReference>
<reference evidence="2" key="3">
    <citation type="submission" date="2025-09" db="UniProtKB">
        <authorList>
            <consortium name="Ensembl"/>
        </authorList>
    </citation>
    <scope>IDENTIFICATION</scope>
</reference>
<dbReference type="Ensembl" id="ENSNFUT00015008496.1">
    <property type="protein sequence ID" value="ENSNFUP00015008077.1"/>
    <property type="gene ID" value="ENSNFUG00015003951.1"/>
</dbReference>
<dbReference type="InterPro" id="IPR006018">
    <property type="entry name" value="Caldesmon_LSP"/>
</dbReference>
<dbReference type="PANTHER" id="PTHR18949">
    <property type="entry name" value="CALDESMON"/>
    <property type="match status" value="1"/>
</dbReference>
<feature type="compositionally biased region" description="Acidic residues" evidence="1">
    <location>
        <begin position="326"/>
        <end position="337"/>
    </location>
</feature>
<feature type="region of interest" description="Disordered" evidence="1">
    <location>
        <begin position="269"/>
        <end position="374"/>
    </location>
</feature>
<protein>
    <submittedName>
        <fullName evidence="2">Non-muscle caldesmon-like</fullName>
    </submittedName>
</protein>
<feature type="compositionally biased region" description="Basic and acidic residues" evidence="1">
    <location>
        <begin position="1"/>
        <end position="10"/>
    </location>
</feature>
<evidence type="ECO:0000256" key="1">
    <source>
        <dbReference type="SAM" id="MobiDB-lite"/>
    </source>
</evidence>
<feature type="compositionally biased region" description="Basic and acidic residues" evidence="1">
    <location>
        <begin position="147"/>
        <end position="166"/>
    </location>
</feature>
<feature type="compositionally biased region" description="Polar residues" evidence="1">
    <location>
        <begin position="205"/>
        <end position="230"/>
    </location>
</feature>
<sequence length="605" mass="67766">MRTTCREGRAATKQRGRGQRQLEDQGKREQLKESSESTEPESGPEPGPRTRSMSESIRRRSSSKQHLQNLIRVTAQRSQEDAEEVERERRRRAREMPRGEPNQNNHLTHNTEHAIGGETQTNFLDLSDEELKLSCLVLEEDEGFSDWSHRLENRNEHKVQGREKKQNCCAPSGPVETKQQEEVEKEHERRSSKEASAQHPEKESASQNTGRTSYSSSAFVSQDTGLQQVARQPVTRMSDLAAGTMKPRNFDQFADLHFGGGACRMDAEVRPEVQAEDEQEGEEVKPSLRRKTTELLQNSGEEDQDEEELSFTLKEEENLYVRREEREEEEEEEQEEEVQNKRLLEARRRRSEEMYSRSSGSLLSGSEGEESLNCYGPMSPTFKKLLIQFYPEEANSRSSADGKCSITERTESLRKSSSSLKKTTSPLPVCKIDKKLEQYAQALEVSSKEGRSSCPVPTDLMGSSEPVASKKNLFEAGEAWSLSVISATSSKDADGLKVGVANLINQWVKGDDGSGSTSPSKPAEIRPGGVLNKKNLWESLGDTMPSMRDGKENSTKKYKFVSLGHGKYTKVSGGNGSSEDANYPEDKGIFEKPGWSAELGFSGSF</sequence>
<name>A0A8C6KQE1_NOTFU</name>
<organism evidence="2 3">
    <name type="scientific">Nothobranchius furzeri</name>
    <name type="common">Turquoise killifish</name>
    <dbReference type="NCBI Taxonomy" id="105023"/>
    <lineage>
        <taxon>Eukaryota</taxon>
        <taxon>Metazoa</taxon>
        <taxon>Chordata</taxon>
        <taxon>Craniata</taxon>
        <taxon>Vertebrata</taxon>
        <taxon>Euteleostomi</taxon>
        <taxon>Actinopterygii</taxon>
        <taxon>Neopterygii</taxon>
        <taxon>Teleostei</taxon>
        <taxon>Neoteleostei</taxon>
        <taxon>Acanthomorphata</taxon>
        <taxon>Ovalentaria</taxon>
        <taxon>Atherinomorphae</taxon>
        <taxon>Cyprinodontiformes</taxon>
        <taxon>Nothobranchiidae</taxon>
        <taxon>Nothobranchius</taxon>
    </lineage>
</organism>
<feature type="compositionally biased region" description="Basic and acidic residues" evidence="1">
    <location>
        <begin position="20"/>
        <end position="35"/>
    </location>
</feature>
<feature type="compositionally biased region" description="Low complexity" evidence="1">
    <location>
        <begin position="356"/>
        <end position="366"/>
    </location>
</feature>
<dbReference type="PRINTS" id="PR01076">
    <property type="entry name" value="CALDESMON"/>
</dbReference>
<dbReference type="Proteomes" id="UP000694548">
    <property type="component" value="Chromosome sgr07"/>
</dbReference>
<reference evidence="2" key="2">
    <citation type="submission" date="2025-08" db="UniProtKB">
        <authorList>
            <consortium name="Ensembl"/>
        </authorList>
    </citation>
    <scope>IDENTIFICATION</scope>
</reference>
<feature type="compositionally biased region" description="Basic and acidic residues" evidence="1">
    <location>
        <begin position="178"/>
        <end position="193"/>
    </location>
</feature>
<keyword evidence="3" id="KW-1185">Reference proteome</keyword>
<proteinExistence type="predicted"/>
<feature type="region of interest" description="Disordered" evidence="1">
    <location>
        <begin position="144"/>
        <end position="232"/>
    </location>
</feature>
<dbReference type="Pfam" id="PF02029">
    <property type="entry name" value="Caldesmon"/>
    <property type="match status" value="1"/>
</dbReference>
<feature type="compositionally biased region" description="Basic and acidic residues" evidence="1">
    <location>
        <begin position="313"/>
        <end position="325"/>
    </location>
</feature>
<gene>
    <name evidence="2" type="primary">lsp1a</name>
</gene>
<dbReference type="GO" id="GO:0003779">
    <property type="term" value="F:actin binding"/>
    <property type="evidence" value="ECO:0007669"/>
    <property type="project" value="InterPro"/>
</dbReference>
<dbReference type="InterPro" id="IPR006017">
    <property type="entry name" value="Caldesmon"/>
</dbReference>
<dbReference type="AlphaFoldDB" id="A0A8C6KQE1"/>
<feature type="compositionally biased region" description="Acidic residues" evidence="1">
    <location>
        <begin position="300"/>
        <end position="309"/>
    </location>
</feature>